<reference evidence="1 2" key="1">
    <citation type="submission" date="2018-07" db="EMBL/GenBank/DDBJ databases">
        <title>Freshwater and sediment microbial communities from various areas in North America, analyzing microbe dynamics in response to fracking.</title>
        <authorList>
            <person name="Lamendella R."/>
        </authorList>
    </citation>
    <scope>NUCLEOTIDE SEQUENCE [LARGE SCALE GENOMIC DNA]</scope>
    <source>
        <strain evidence="1 2">105B</strain>
    </source>
</reference>
<organism evidence="1 2">
    <name type="scientific">Marinobacter nauticus</name>
    <name type="common">Marinobacter hydrocarbonoclasticus</name>
    <name type="synonym">Marinobacter aquaeolei</name>
    <dbReference type="NCBI Taxonomy" id="2743"/>
    <lineage>
        <taxon>Bacteria</taxon>
        <taxon>Pseudomonadati</taxon>
        <taxon>Pseudomonadota</taxon>
        <taxon>Gammaproteobacteria</taxon>
        <taxon>Pseudomonadales</taxon>
        <taxon>Marinobacteraceae</taxon>
        <taxon>Marinobacter</taxon>
    </lineage>
</organism>
<name>A0A368XA87_MARNT</name>
<evidence type="ECO:0000313" key="1">
    <source>
        <dbReference type="EMBL" id="RCW62944.1"/>
    </source>
</evidence>
<dbReference type="RefSeq" id="WP_114435425.1">
    <property type="nucleotide sequence ID" value="NZ_QPJI01000020.1"/>
</dbReference>
<dbReference type="Proteomes" id="UP000253647">
    <property type="component" value="Unassembled WGS sequence"/>
</dbReference>
<dbReference type="SUPFAM" id="SSF101386">
    <property type="entry name" value="all-alpha NTP pyrophosphatases"/>
    <property type="match status" value="1"/>
</dbReference>
<protein>
    <submittedName>
        <fullName evidence="1">Uncharacterized protein</fullName>
    </submittedName>
</protein>
<proteinExistence type="predicted"/>
<sequence>MSDNAVFEEWANRFDHDSREWEDMGRDAVFIAGMNAARSSPTPGGTRNMPEGPAFNGLSYAEAERLAILMEELAEAQQVIGKILRHGYESTHPDGGPTNRQALEKELGDVRNAERMMIEANDLDPHQIQQRAHEKAQTIGQFLHHQVETPSHS</sequence>
<dbReference type="AlphaFoldDB" id="A0A368XA87"/>
<gene>
    <name evidence="1" type="ORF">DET61_12066</name>
</gene>
<dbReference type="EMBL" id="QPJI01000020">
    <property type="protein sequence ID" value="RCW62944.1"/>
    <property type="molecule type" value="Genomic_DNA"/>
</dbReference>
<accession>A0A368XA87</accession>
<evidence type="ECO:0000313" key="2">
    <source>
        <dbReference type="Proteomes" id="UP000253647"/>
    </source>
</evidence>
<comment type="caution">
    <text evidence="1">The sequence shown here is derived from an EMBL/GenBank/DDBJ whole genome shotgun (WGS) entry which is preliminary data.</text>
</comment>